<comment type="caution">
    <text evidence="4">The sequence shown here is derived from an EMBL/GenBank/DDBJ whole genome shotgun (WGS) entry which is preliminary data.</text>
</comment>
<evidence type="ECO:0000256" key="2">
    <source>
        <dbReference type="ARBA" id="ARBA00022741"/>
    </source>
</evidence>
<dbReference type="PANTHER" id="PTHR42939:SF1">
    <property type="entry name" value="ABC TRANSPORTER ATP-BINDING PROTEIN ALBC-RELATED"/>
    <property type="match status" value="1"/>
</dbReference>
<keyword evidence="1" id="KW-0813">Transport</keyword>
<protein>
    <submittedName>
        <fullName evidence="4">Uncharacterized protein</fullName>
    </submittedName>
</protein>
<dbReference type="PROSITE" id="PS50893">
    <property type="entry name" value="ABC_TRANSPORTER_2"/>
    <property type="match status" value="1"/>
</dbReference>
<dbReference type="Gene3D" id="3.40.50.300">
    <property type="entry name" value="P-loop containing nucleotide triphosphate hydrolases"/>
    <property type="match status" value="1"/>
</dbReference>
<proteinExistence type="predicted"/>
<dbReference type="InterPro" id="IPR017871">
    <property type="entry name" value="ABC_transporter-like_CS"/>
</dbReference>
<dbReference type="InterPro" id="IPR003593">
    <property type="entry name" value="AAA+_ATPase"/>
</dbReference>
<evidence type="ECO:0000313" key="5">
    <source>
        <dbReference type="Proteomes" id="UP000018466"/>
    </source>
</evidence>
<dbReference type="InterPro" id="IPR051782">
    <property type="entry name" value="ABC_Transporter_VariousFunc"/>
</dbReference>
<dbReference type="AlphaFoldDB" id="A0A930D9Y5"/>
<dbReference type="Pfam" id="PF00005">
    <property type="entry name" value="ABC_tran"/>
    <property type="match status" value="1"/>
</dbReference>
<dbReference type="EMBL" id="AGEL01000004">
    <property type="protein sequence ID" value="EHO17605.1"/>
    <property type="molecule type" value="Genomic_DNA"/>
</dbReference>
<dbReference type="Proteomes" id="UP000018466">
    <property type="component" value="Unassembled WGS sequence"/>
</dbReference>
<dbReference type="CDD" id="cd03230">
    <property type="entry name" value="ABC_DR_subfamily_A"/>
    <property type="match status" value="1"/>
</dbReference>
<dbReference type="PANTHER" id="PTHR42939">
    <property type="entry name" value="ABC TRANSPORTER ATP-BINDING PROTEIN ALBC-RELATED"/>
    <property type="match status" value="1"/>
</dbReference>
<name>A0A930D9Y5_9FIRM</name>
<organism evidence="4 5">
    <name type="scientific">Stomatobaculum longum</name>
    <dbReference type="NCBI Taxonomy" id="796942"/>
    <lineage>
        <taxon>Bacteria</taxon>
        <taxon>Bacillati</taxon>
        <taxon>Bacillota</taxon>
        <taxon>Clostridia</taxon>
        <taxon>Lachnospirales</taxon>
        <taxon>Lachnospiraceae</taxon>
        <taxon>Stomatobaculum</taxon>
    </lineage>
</organism>
<sequence length="228" mass="25390">MLEVNHVNKSYGGKKALQDFSCVLEPGEIYGLLGANGSGKTTLMKLIANLILPDSGEILLNGTPVSAASRAHIAYMSTEPYFYPYMKIKDVGEYYRDFFADFSQETYREILDAFQLNPNLRTKSLSSGMMAKVKVAVTMSRKADVILLDEPLNGIDLIARDQVMDLIISRAGHESALLLSSHLVEEMERFISKAIFVKDGNMIADLDVEELRVKEGLSLAEKYRQLLA</sequence>
<evidence type="ECO:0000313" key="4">
    <source>
        <dbReference type="EMBL" id="EHO17605.1"/>
    </source>
</evidence>
<dbReference type="GeneID" id="86940242"/>
<keyword evidence="3" id="KW-0067">ATP-binding</keyword>
<dbReference type="InterPro" id="IPR027417">
    <property type="entry name" value="P-loop_NTPase"/>
</dbReference>
<reference evidence="4 5" key="1">
    <citation type="submission" date="2011-10" db="EMBL/GenBank/DDBJ databases">
        <title>The Genome Sequence of Lachnospiraceae bacterium ACC2.</title>
        <authorList>
            <consortium name="The Broad Institute Genome Sequencing Platform"/>
            <person name="Earl A."/>
            <person name="Ward D."/>
            <person name="Feldgarden M."/>
            <person name="Gevers D."/>
            <person name="Sizova M."/>
            <person name="Hazen A."/>
            <person name="Epstein S."/>
            <person name="Young S.K."/>
            <person name="Zeng Q."/>
            <person name="Gargeya S."/>
            <person name="Fitzgerald M."/>
            <person name="Haas B."/>
            <person name="Abouelleil A."/>
            <person name="Alvarado L."/>
            <person name="Arachchi H.M."/>
            <person name="Berlin A."/>
            <person name="Brown A."/>
            <person name="Chapman S.B."/>
            <person name="Chen Z."/>
            <person name="Dunbar C."/>
            <person name="Freedman E."/>
            <person name="Gearin G."/>
            <person name="Goldberg J."/>
            <person name="Griggs A."/>
            <person name="Gujja S."/>
            <person name="Heiman D."/>
            <person name="Howarth C."/>
            <person name="Larson L."/>
            <person name="Lui A."/>
            <person name="MacDonald P.J.P."/>
            <person name="Montmayeur A."/>
            <person name="Murphy C."/>
            <person name="Neiman D."/>
            <person name="Pearson M."/>
            <person name="Priest M."/>
            <person name="Roberts A."/>
            <person name="Saif S."/>
            <person name="Shea T."/>
            <person name="Shenoy N."/>
            <person name="Sisk P."/>
            <person name="Stolte C."/>
            <person name="Sykes S."/>
            <person name="Wortman J."/>
            <person name="Nusbaum C."/>
            <person name="Birren B."/>
        </authorList>
    </citation>
    <scope>NUCLEOTIDE SEQUENCE [LARGE SCALE GENOMIC DNA]</scope>
    <source>
        <strain evidence="4 5">ACC2</strain>
    </source>
</reference>
<dbReference type="OrthoDB" id="9804819at2"/>
<accession>A0A930D9Y5</accession>
<evidence type="ECO:0000256" key="1">
    <source>
        <dbReference type="ARBA" id="ARBA00022448"/>
    </source>
</evidence>
<dbReference type="SMART" id="SM00382">
    <property type="entry name" value="AAA"/>
    <property type="match status" value="1"/>
</dbReference>
<dbReference type="SUPFAM" id="SSF52540">
    <property type="entry name" value="P-loop containing nucleoside triphosphate hydrolases"/>
    <property type="match status" value="1"/>
</dbReference>
<gene>
    <name evidence="4" type="ORF">HMPREF9623_00459</name>
</gene>
<dbReference type="RefSeq" id="WP_009532292.1">
    <property type="nucleotide sequence ID" value="NZ_CALJAI010000007.1"/>
</dbReference>
<dbReference type="InterPro" id="IPR003439">
    <property type="entry name" value="ABC_transporter-like_ATP-bd"/>
</dbReference>
<evidence type="ECO:0000256" key="3">
    <source>
        <dbReference type="ARBA" id="ARBA00022840"/>
    </source>
</evidence>
<dbReference type="GO" id="GO:0005524">
    <property type="term" value="F:ATP binding"/>
    <property type="evidence" value="ECO:0007669"/>
    <property type="project" value="UniProtKB-KW"/>
</dbReference>
<keyword evidence="2" id="KW-0547">Nucleotide-binding</keyword>
<keyword evidence="5" id="KW-1185">Reference proteome</keyword>
<dbReference type="PROSITE" id="PS00211">
    <property type="entry name" value="ABC_TRANSPORTER_1"/>
    <property type="match status" value="1"/>
</dbReference>
<dbReference type="GO" id="GO:0016887">
    <property type="term" value="F:ATP hydrolysis activity"/>
    <property type="evidence" value="ECO:0007669"/>
    <property type="project" value="InterPro"/>
</dbReference>